<proteinExistence type="predicted"/>
<evidence type="ECO:0000313" key="4">
    <source>
        <dbReference type="Proteomes" id="UP000199668"/>
    </source>
</evidence>
<name>A0A1I4R292_9BACI</name>
<dbReference type="Proteomes" id="UP000199668">
    <property type="component" value="Unassembled WGS sequence"/>
</dbReference>
<dbReference type="InterPro" id="IPR011032">
    <property type="entry name" value="GroES-like_sf"/>
</dbReference>
<dbReference type="Pfam" id="PF08240">
    <property type="entry name" value="ADH_N"/>
    <property type="match status" value="1"/>
</dbReference>
<dbReference type="PANTHER" id="PTHR44154">
    <property type="entry name" value="QUINONE OXIDOREDUCTASE"/>
    <property type="match status" value="1"/>
</dbReference>
<gene>
    <name evidence="3" type="ORF">SAMN04488054_1586</name>
</gene>
<dbReference type="PANTHER" id="PTHR44154:SF1">
    <property type="entry name" value="QUINONE OXIDOREDUCTASE"/>
    <property type="match status" value="1"/>
</dbReference>
<keyword evidence="1" id="KW-0521">NADP</keyword>
<protein>
    <submittedName>
        <fullName evidence="3">Alcohol dehydrogenase GroES-like domain-containing protein</fullName>
    </submittedName>
</protein>
<evidence type="ECO:0000256" key="1">
    <source>
        <dbReference type="ARBA" id="ARBA00022857"/>
    </source>
</evidence>
<dbReference type="SUPFAM" id="SSF50129">
    <property type="entry name" value="GroES-like"/>
    <property type="match status" value="1"/>
</dbReference>
<dbReference type="RefSeq" id="WP_177195629.1">
    <property type="nucleotide sequence ID" value="NZ_FOTY01000058.1"/>
</dbReference>
<dbReference type="STRING" id="266892.SAMN04488054_1586"/>
<dbReference type="EMBL" id="FOTY01000058">
    <property type="protein sequence ID" value="SFM46444.1"/>
    <property type="molecule type" value="Genomic_DNA"/>
</dbReference>
<keyword evidence="4" id="KW-1185">Reference proteome</keyword>
<evidence type="ECO:0000313" key="3">
    <source>
        <dbReference type="EMBL" id="SFM46444.1"/>
    </source>
</evidence>
<dbReference type="InterPro" id="IPR013154">
    <property type="entry name" value="ADH-like_N"/>
</dbReference>
<dbReference type="Gene3D" id="3.90.180.10">
    <property type="entry name" value="Medium-chain alcohol dehydrogenases, catalytic domain"/>
    <property type="match status" value="1"/>
</dbReference>
<dbReference type="AlphaFoldDB" id="A0A1I4R292"/>
<evidence type="ECO:0000259" key="2">
    <source>
        <dbReference type="Pfam" id="PF08240"/>
    </source>
</evidence>
<organism evidence="3 4">
    <name type="scientific">Salibacterium qingdaonense</name>
    <dbReference type="NCBI Taxonomy" id="266892"/>
    <lineage>
        <taxon>Bacteria</taxon>
        <taxon>Bacillati</taxon>
        <taxon>Bacillota</taxon>
        <taxon>Bacilli</taxon>
        <taxon>Bacillales</taxon>
        <taxon>Bacillaceae</taxon>
    </lineage>
</organism>
<reference evidence="3 4" key="1">
    <citation type="submission" date="2016-10" db="EMBL/GenBank/DDBJ databases">
        <authorList>
            <person name="de Groot N.N."/>
        </authorList>
    </citation>
    <scope>NUCLEOTIDE SEQUENCE [LARGE SCALE GENOMIC DNA]</scope>
    <source>
        <strain evidence="3 4">CGMCC 1.6134</strain>
    </source>
</reference>
<dbReference type="InterPro" id="IPR051603">
    <property type="entry name" value="Zinc-ADH_QOR/CCCR"/>
</dbReference>
<sequence>MKAVQVTGYGDVDKLEFVERKAPEPKRDEVLINVKACGINNTEIWMREGAYGSGGKSGWRPEGVQFPRIPGSDITGCIEKTGEEVDESLIVLLLGKFDRLLLDRMVHKLTGSLSGNRRKKAG</sequence>
<feature type="domain" description="Alcohol dehydrogenase-like N-terminal" evidence="2">
    <location>
        <begin position="27"/>
        <end position="87"/>
    </location>
</feature>
<feature type="non-terminal residue" evidence="3">
    <location>
        <position position="122"/>
    </location>
</feature>
<accession>A0A1I4R292</accession>